<dbReference type="InterPro" id="IPR037401">
    <property type="entry name" value="SnoaL-like"/>
</dbReference>
<dbReference type="EMBL" id="JACHHE010000004">
    <property type="protein sequence ID" value="MBB5180217.1"/>
    <property type="molecule type" value="Genomic_DNA"/>
</dbReference>
<feature type="domain" description="SnoaL-like" evidence="1">
    <location>
        <begin position="5"/>
        <end position="129"/>
    </location>
</feature>
<organism evidence="2 3">
    <name type="scientific">Planococcus koreensis</name>
    <dbReference type="NCBI Taxonomy" id="112331"/>
    <lineage>
        <taxon>Bacteria</taxon>
        <taxon>Bacillati</taxon>
        <taxon>Bacillota</taxon>
        <taxon>Bacilli</taxon>
        <taxon>Bacillales</taxon>
        <taxon>Caryophanaceae</taxon>
        <taxon>Planococcus</taxon>
    </lineage>
</organism>
<protein>
    <submittedName>
        <fullName evidence="2">Ketosteroid isomerase-like protein</fullName>
    </submittedName>
</protein>
<evidence type="ECO:0000313" key="2">
    <source>
        <dbReference type="EMBL" id="MBB5180217.1"/>
    </source>
</evidence>
<accession>A0A7W8FUV4</accession>
<name>A0A7W8FUV4_9BACL</name>
<dbReference type="AlphaFoldDB" id="A0A7W8FUV4"/>
<sequence>MFAEVSDVFKNYKDAVYEKDVEKFLAPYAPDVQLYDCWNSWEYNGIEEWKAAVTEWFIGLEEGMWLRTELSGESSKENTDLAHVQGNMSFAAVDGEGKELRKMVNRFTFLLEKVDGSWQITHEHSSLPISTEDSKAIFG</sequence>
<comment type="caution">
    <text evidence="2">The sequence shown here is derived from an EMBL/GenBank/DDBJ whole genome shotgun (WGS) entry which is preliminary data.</text>
</comment>
<dbReference type="InterPro" id="IPR032710">
    <property type="entry name" value="NTF2-like_dom_sf"/>
</dbReference>
<dbReference type="SUPFAM" id="SSF54427">
    <property type="entry name" value="NTF2-like"/>
    <property type="match status" value="1"/>
</dbReference>
<keyword evidence="2" id="KW-0413">Isomerase</keyword>
<proteinExistence type="predicted"/>
<dbReference type="Proteomes" id="UP000525923">
    <property type="component" value="Unassembled WGS sequence"/>
</dbReference>
<dbReference type="RefSeq" id="WP_135501929.1">
    <property type="nucleotide sequence ID" value="NZ_CP181055.1"/>
</dbReference>
<gene>
    <name evidence="2" type="ORF">HNQ44_001645</name>
</gene>
<dbReference type="Gene3D" id="3.10.450.50">
    <property type="match status" value="1"/>
</dbReference>
<keyword evidence="3" id="KW-1185">Reference proteome</keyword>
<dbReference type="Pfam" id="PF13474">
    <property type="entry name" value="SnoaL_3"/>
    <property type="match status" value="1"/>
</dbReference>
<evidence type="ECO:0000313" key="3">
    <source>
        <dbReference type="Proteomes" id="UP000525923"/>
    </source>
</evidence>
<evidence type="ECO:0000259" key="1">
    <source>
        <dbReference type="Pfam" id="PF13474"/>
    </source>
</evidence>
<reference evidence="2 3" key="1">
    <citation type="submission" date="2020-08" db="EMBL/GenBank/DDBJ databases">
        <title>Genomic Encyclopedia of Type Strains, Phase IV (KMG-IV): sequencing the most valuable type-strain genomes for metagenomic binning, comparative biology and taxonomic classification.</title>
        <authorList>
            <person name="Goeker M."/>
        </authorList>
    </citation>
    <scope>NUCLEOTIDE SEQUENCE [LARGE SCALE GENOMIC DNA]</scope>
    <source>
        <strain evidence="2 3">DSM 15895</strain>
    </source>
</reference>
<dbReference type="OrthoDB" id="9812295at2"/>
<dbReference type="GO" id="GO:0016853">
    <property type="term" value="F:isomerase activity"/>
    <property type="evidence" value="ECO:0007669"/>
    <property type="project" value="UniProtKB-KW"/>
</dbReference>